<proteinExistence type="predicted"/>
<feature type="region of interest" description="Disordered" evidence="1">
    <location>
        <begin position="372"/>
        <end position="399"/>
    </location>
</feature>
<dbReference type="OrthoDB" id="2532064at2759"/>
<feature type="compositionally biased region" description="Acidic residues" evidence="1">
    <location>
        <begin position="380"/>
        <end position="393"/>
    </location>
</feature>
<keyword evidence="3" id="KW-1185">Reference proteome</keyword>
<sequence length="654" mass="69394">MATARIQRRYTVRNCPLPRDGPRLAHYANAKSAVPLGGLISSLAASSSTSTGDPPVEPESGAISSPSGLAGSVGRSPSGTTSSAAPLSPTDPNPSLSLAPPPTAPGLQQIDPALLSTNTNYSPASSGDPDQSAVRRQPAETGLALGGSGDSDDGTQPVRAGSPMRQSVGAAQDGPPQKRKKAAHGQGKKRLARMKAAEKSARRSATKPRTRAEQIKSHHERTETLAHNFKQTCLDNGTFGILLLAHPEHLGRKKTRAMPYYKVFVSDEYESTVPTIPTDRINLSAILPEPASGNPALPPFLSPDALLDTIESLFAAHVQQAQERVYGLSIGQVQQSDELVRAANARAEASDKARRKMQRKLDRILAQVKRRKKKRVREGEEAESSDEESDESELSAGGISGEESDVVCAVLAREVLVQSSPGLARTAVAHCADSAQSSIRYPVESLRGSSSQLLGALQSKRGGAMLGNRPNSVIVEIARDLRICTEIAQSPALVSRSEPTVACQPKRLPSAEQIEKGCALPQLARKPFLPLSLSNEQDFKGRVSGIKEGGPPYIYKRVSGPQSAKAASPLTQQIPQGAAGLRAETPVTAQRAVAENAFRWRNFKRDGLTSCHFKASPGLPTAASTCLQGIACYQGHLQAPGSNYWVDNPSFASL</sequence>
<organism evidence="2 3">
    <name type="scientific">Rhodotorula mucilaginosa</name>
    <name type="common">Yeast</name>
    <name type="synonym">Rhodotorula rubra</name>
    <dbReference type="NCBI Taxonomy" id="5537"/>
    <lineage>
        <taxon>Eukaryota</taxon>
        <taxon>Fungi</taxon>
        <taxon>Dikarya</taxon>
        <taxon>Basidiomycota</taxon>
        <taxon>Pucciniomycotina</taxon>
        <taxon>Microbotryomycetes</taxon>
        <taxon>Sporidiobolales</taxon>
        <taxon>Sporidiobolaceae</taxon>
        <taxon>Rhodotorula</taxon>
    </lineage>
</organism>
<name>A0A9P6W7J1_RHOMI</name>
<dbReference type="Proteomes" id="UP000777482">
    <property type="component" value="Unassembled WGS sequence"/>
</dbReference>
<feature type="compositionally biased region" description="Polar residues" evidence="1">
    <location>
        <begin position="115"/>
        <end position="129"/>
    </location>
</feature>
<evidence type="ECO:0000313" key="2">
    <source>
        <dbReference type="EMBL" id="KAG0664984.1"/>
    </source>
</evidence>
<dbReference type="EMBL" id="PUHQ01000011">
    <property type="protein sequence ID" value="KAG0664984.1"/>
    <property type="molecule type" value="Genomic_DNA"/>
</dbReference>
<feature type="compositionally biased region" description="Basic and acidic residues" evidence="1">
    <location>
        <begin position="210"/>
        <end position="221"/>
    </location>
</feature>
<protein>
    <submittedName>
        <fullName evidence="2">Uncharacterized protein</fullName>
    </submittedName>
</protein>
<comment type="caution">
    <text evidence="2">The sequence shown here is derived from an EMBL/GenBank/DDBJ whole genome shotgun (WGS) entry which is preliminary data.</text>
</comment>
<gene>
    <name evidence="2" type="ORF">C6P46_000610</name>
</gene>
<feature type="region of interest" description="Disordered" evidence="1">
    <location>
        <begin position="45"/>
        <end position="221"/>
    </location>
</feature>
<accession>A0A9P6W7J1</accession>
<reference evidence="2 3" key="1">
    <citation type="submission" date="2020-11" db="EMBL/GenBank/DDBJ databases">
        <title>Kefir isolates.</title>
        <authorList>
            <person name="Marcisauskas S."/>
            <person name="Kim Y."/>
            <person name="Blasche S."/>
        </authorList>
    </citation>
    <scope>NUCLEOTIDE SEQUENCE [LARGE SCALE GENOMIC DNA]</scope>
    <source>
        <strain evidence="2 3">KR</strain>
    </source>
</reference>
<evidence type="ECO:0000256" key="1">
    <source>
        <dbReference type="SAM" id="MobiDB-lite"/>
    </source>
</evidence>
<evidence type="ECO:0000313" key="3">
    <source>
        <dbReference type="Proteomes" id="UP000777482"/>
    </source>
</evidence>
<feature type="compositionally biased region" description="Polar residues" evidence="1">
    <location>
        <begin position="75"/>
        <end position="85"/>
    </location>
</feature>
<dbReference type="AlphaFoldDB" id="A0A9P6W7J1"/>
<feature type="compositionally biased region" description="Basic residues" evidence="1">
    <location>
        <begin position="177"/>
        <end position="193"/>
    </location>
</feature>